<proteinExistence type="predicted"/>
<evidence type="ECO:0000256" key="5">
    <source>
        <dbReference type="ARBA" id="ARBA00022989"/>
    </source>
</evidence>
<accession>A0A1I6JBS8</accession>
<dbReference type="InterPro" id="IPR020846">
    <property type="entry name" value="MFS_dom"/>
</dbReference>
<evidence type="ECO:0000256" key="1">
    <source>
        <dbReference type="ARBA" id="ARBA00004651"/>
    </source>
</evidence>
<name>A0A1I6JBS8_9FIRM</name>
<dbReference type="Gene3D" id="1.20.1250.20">
    <property type="entry name" value="MFS general substrate transporter like domains"/>
    <property type="match status" value="1"/>
</dbReference>
<comment type="subcellular location">
    <subcellularLocation>
        <location evidence="1">Cell membrane</location>
        <topology evidence="1">Multi-pass membrane protein</topology>
    </subcellularLocation>
</comment>
<feature type="transmembrane region" description="Helical" evidence="7">
    <location>
        <begin position="284"/>
        <end position="307"/>
    </location>
</feature>
<dbReference type="EMBL" id="FOYZ01000005">
    <property type="protein sequence ID" value="SFR75990.1"/>
    <property type="molecule type" value="Genomic_DNA"/>
</dbReference>
<feature type="transmembrane region" description="Helical" evidence="7">
    <location>
        <begin position="69"/>
        <end position="88"/>
    </location>
</feature>
<dbReference type="AlphaFoldDB" id="A0A1I6JBS8"/>
<evidence type="ECO:0000256" key="4">
    <source>
        <dbReference type="ARBA" id="ARBA00022692"/>
    </source>
</evidence>
<dbReference type="PANTHER" id="PTHR43266">
    <property type="entry name" value="MACROLIDE-EFFLUX PROTEIN"/>
    <property type="match status" value="1"/>
</dbReference>
<keyword evidence="5 7" id="KW-1133">Transmembrane helix</keyword>
<dbReference type="InterPro" id="IPR011701">
    <property type="entry name" value="MFS"/>
</dbReference>
<feature type="transmembrane region" description="Helical" evidence="7">
    <location>
        <begin position="94"/>
        <end position="114"/>
    </location>
</feature>
<dbReference type="STRING" id="37658.SAMN05661086_01509"/>
<keyword evidence="2" id="KW-0813">Transport</keyword>
<reference evidence="9 10" key="1">
    <citation type="submission" date="2016-10" db="EMBL/GenBank/DDBJ databases">
        <authorList>
            <person name="de Groot N.N."/>
        </authorList>
    </citation>
    <scope>NUCLEOTIDE SEQUENCE [LARGE SCALE GENOMIC DNA]</scope>
    <source>
        <strain evidence="9 10">743A</strain>
    </source>
</reference>
<evidence type="ECO:0000256" key="3">
    <source>
        <dbReference type="ARBA" id="ARBA00022475"/>
    </source>
</evidence>
<keyword evidence="3" id="KW-1003">Cell membrane</keyword>
<evidence type="ECO:0000313" key="9">
    <source>
        <dbReference type="EMBL" id="SFR75990.1"/>
    </source>
</evidence>
<dbReference type="PANTHER" id="PTHR43266:SF9">
    <property type="entry name" value="PERMEASE, MAJOR FACILITATOR SUPERFAMILY-RELATED"/>
    <property type="match status" value="1"/>
</dbReference>
<feature type="transmembrane region" description="Helical" evidence="7">
    <location>
        <begin position="146"/>
        <end position="172"/>
    </location>
</feature>
<keyword evidence="6 7" id="KW-0472">Membrane</keyword>
<protein>
    <submittedName>
        <fullName evidence="9">Major Facilitator Superfamily protein</fullName>
    </submittedName>
</protein>
<dbReference type="PROSITE" id="PS50850">
    <property type="entry name" value="MFS"/>
    <property type="match status" value="1"/>
</dbReference>
<feature type="transmembrane region" description="Helical" evidence="7">
    <location>
        <begin position="184"/>
        <end position="205"/>
    </location>
</feature>
<feature type="transmembrane region" description="Helical" evidence="7">
    <location>
        <begin position="217"/>
        <end position="238"/>
    </location>
</feature>
<organism evidence="9 10">
    <name type="scientific">Anaeromicropila populeti</name>
    <dbReference type="NCBI Taxonomy" id="37658"/>
    <lineage>
        <taxon>Bacteria</taxon>
        <taxon>Bacillati</taxon>
        <taxon>Bacillota</taxon>
        <taxon>Clostridia</taxon>
        <taxon>Lachnospirales</taxon>
        <taxon>Lachnospiraceae</taxon>
        <taxon>Anaeromicropila</taxon>
    </lineage>
</organism>
<evidence type="ECO:0000313" key="10">
    <source>
        <dbReference type="Proteomes" id="UP000199659"/>
    </source>
</evidence>
<dbReference type="CDD" id="cd06173">
    <property type="entry name" value="MFS_MefA_like"/>
    <property type="match status" value="1"/>
</dbReference>
<feature type="transmembrane region" description="Helical" evidence="7">
    <location>
        <begin position="313"/>
        <end position="333"/>
    </location>
</feature>
<dbReference type="Pfam" id="PF07690">
    <property type="entry name" value="MFS_1"/>
    <property type="match status" value="1"/>
</dbReference>
<feature type="transmembrane region" description="Helical" evidence="7">
    <location>
        <begin position="12"/>
        <end position="39"/>
    </location>
</feature>
<sequence>MVVLDTISGVLLLAFILTMEHTDTAVLGIGILMCCMAVIQNMYDPSVRAAIPNLIDSQQLAKANSISQLAATISGLAGPVAAGFIYGLCGIKVILIINCISFFAAAFMEIFLIIPYQKKKMNQNPLLSFSKDLVHTLYYINRERKILLYIAYISAGLNFLIMPLYIIGIPYLEKEIFHVTNQMYGISETCIGLGVIAGAVVTGFLSKKLSIQKFHLLFIAIAVIILCMGFSTLPFIIGSKKVSYLAYVILTVTGFLFTMCITVSSIFCVTFIQKVTPTEHMGKVMSLVNAFSTIFLPAGQILYGILYSTIVNMWFLIYGAVALITLLESYLIYNIIHDKKLSDEVKEKFVP</sequence>
<dbReference type="GO" id="GO:0022857">
    <property type="term" value="F:transmembrane transporter activity"/>
    <property type="evidence" value="ECO:0007669"/>
    <property type="project" value="InterPro"/>
</dbReference>
<keyword evidence="10" id="KW-1185">Reference proteome</keyword>
<feature type="transmembrane region" description="Helical" evidence="7">
    <location>
        <begin position="244"/>
        <end position="272"/>
    </location>
</feature>
<dbReference type="Proteomes" id="UP000199659">
    <property type="component" value="Unassembled WGS sequence"/>
</dbReference>
<keyword evidence="4 7" id="KW-0812">Transmembrane</keyword>
<evidence type="ECO:0000256" key="6">
    <source>
        <dbReference type="ARBA" id="ARBA00023136"/>
    </source>
</evidence>
<evidence type="ECO:0000256" key="2">
    <source>
        <dbReference type="ARBA" id="ARBA00022448"/>
    </source>
</evidence>
<dbReference type="InterPro" id="IPR036259">
    <property type="entry name" value="MFS_trans_sf"/>
</dbReference>
<evidence type="ECO:0000259" key="8">
    <source>
        <dbReference type="PROSITE" id="PS50850"/>
    </source>
</evidence>
<dbReference type="GO" id="GO:0005886">
    <property type="term" value="C:plasma membrane"/>
    <property type="evidence" value="ECO:0007669"/>
    <property type="project" value="UniProtKB-SubCell"/>
</dbReference>
<gene>
    <name evidence="9" type="ORF">SAMN05661086_01509</name>
</gene>
<feature type="domain" description="Major facilitator superfamily (MFS) profile" evidence="8">
    <location>
        <begin position="144"/>
        <end position="351"/>
    </location>
</feature>
<evidence type="ECO:0000256" key="7">
    <source>
        <dbReference type="SAM" id="Phobius"/>
    </source>
</evidence>
<dbReference type="SUPFAM" id="SSF103473">
    <property type="entry name" value="MFS general substrate transporter"/>
    <property type="match status" value="1"/>
</dbReference>